<name>A0AAV5BR76_ELECO</name>
<accession>A0AAV5BR76</accession>
<proteinExistence type="predicted"/>
<evidence type="ECO:0000313" key="3">
    <source>
        <dbReference type="Proteomes" id="UP001054889"/>
    </source>
</evidence>
<reference evidence="2" key="2">
    <citation type="submission" date="2021-12" db="EMBL/GenBank/DDBJ databases">
        <title>Resequencing data analysis of finger millet.</title>
        <authorList>
            <person name="Hatakeyama M."/>
            <person name="Aluri S."/>
            <person name="Balachadran M.T."/>
            <person name="Sivarajan S.R."/>
            <person name="Poveda L."/>
            <person name="Shimizu-Inatsugi R."/>
            <person name="Schlapbach R."/>
            <person name="Sreeman S.M."/>
            <person name="Shimizu K.K."/>
        </authorList>
    </citation>
    <scope>NUCLEOTIDE SEQUENCE</scope>
</reference>
<reference evidence="2" key="1">
    <citation type="journal article" date="2018" name="DNA Res.">
        <title>Multiple hybrid de novo genome assembly of finger millet, an orphan allotetraploid crop.</title>
        <authorList>
            <person name="Hatakeyama M."/>
            <person name="Aluri S."/>
            <person name="Balachadran M.T."/>
            <person name="Sivarajan S.R."/>
            <person name="Patrignani A."/>
            <person name="Gruter S."/>
            <person name="Poveda L."/>
            <person name="Shimizu-Inatsugi R."/>
            <person name="Baeten J."/>
            <person name="Francoijs K.J."/>
            <person name="Nataraja K.N."/>
            <person name="Reddy Y.A.N."/>
            <person name="Phadnis S."/>
            <person name="Ravikumar R.L."/>
            <person name="Schlapbach R."/>
            <person name="Sreeman S.M."/>
            <person name="Shimizu K.K."/>
        </authorList>
    </citation>
    <scope>NUCLEOTIDE SEQUENCE</scope>
</reference>
<organism evidence="2 3">
    <name type="scientific">Eleusine coracana subsp. coracana</name>
    <dbReference type="NCBI Taxonomy" id="191504"/>
    <lineage>
        <taxon>Eukaryota</taxon>
        <taxon>Viridiplantae</taxon>
        <taxon>Streptophyta</taxon>
        <taxon>Embryophyta</taxon>
        <taxon>Tracheophyta</taxon>
        <taxon>Spermatophyta</taxon>
        <taxon>Magnoliopsida</taxon>
        <taxon>Liliopsida</taxon>
        <taxon>Poales</taxon>
        <taxon>Poaceae</taxon>
        <taxon>PACMAD clade</taxon>
        <taxon>Chloridoideae</taxon>
        <taxon>Cynodonteae</taxon>
        <taxon>Eleusininae</taxon>
        <taxon>Eleusine</taxon>
    </lineage>
</organism>
<comment type="caution">
    <text evidence="2">The sequence shown here is derived from an EMBL/GenBank/DDBJ whole genome shotgun (WGS) entry which is preliminary data.</text>
</comment>
<keyword evidence="3" id="KW-1185">Reference proteome</keyword>
<evidence type="ECO:0000313" key="2">
    <source>
        <dbReference type="EMBL" id="GJM88686.1"/>
    </source>
</evidence>
<sequence length="150" mass="16129">MNANVVRYTAPVCYYFKDGGFAGAAVLSFVATALGLASFMLLRDGTTTKRANWNRQTGTQALPLTKYQYRLRVVLSQDASSHAPLPRRASISGAQMRRKAAVALVELLCGHSAAAASLPRRSAPLVSSSSSHSLVNLDDNQLFGVLHHAR</sequence>
<keyword evidence="1" id="KW-1133">Transmembrane helix</keyword>
<keyword evidence="1" id="KW-0812">Transmembrane</keyword>
<dbReference type="EMBL" id="BQKI01000002">
    <property type="protein sequence ID" value="GJM88686.1"/>
    <property type="molecule type" value="Genomic_DNA"/>
</dbReference>
<protein>
    <submittedName>
        <fullName evidence="2">Uncharacterized protein</fullName>
    </submittedName>
</protein>
<dbReference type="Proteomes" id="UP001054889">
    <property type="component" value="Unassembled WGS sequence"/>
</dbReference>
<gene>
    <name evidence="2" type="primary">ga04779</name>
    <name evidence="2" type="ORF">PR202_ga04779</name>
</gene>
<feature type="transmembrane region" description="Helical" evidence="1">
    <location>
        <begin position="20"/>
        <end position="42"/>
    </location>
</feature>
<evidence type="ECO:0000256" key="1">
    <source>
        <dbReference type="SAM" id="Phobius"/>
    </source>
</evidence>
<keyword evidence="1" id="KW-0472">Membrane</keyword>
<dbReference type="AlphaFoldDB" id="A0AAV5BR76"/>